<keyword evidence="3" id="KW-1185">Reference proteome</keyword>
<dbReference type="InterPro" id="IPR048147">
    <property type="entry name" value="CBO0543-like"/>
</dbReference>
<dbReference type="NCBIfam" id="NF041644">
    <property type="entry name" value="CBO0543_fam"/>
    <property type="match status" value="1"/>
</dbReference>
<evidence type="ECO:0000256" key="1">
    <source>
        <dbReference type="SAM" id="Phobius"/>
    </source>
</evidence>
<organism evidence="2 3">
    <name type="scientific">Paenibacillus sambharensis</name>
    <dbReference type="NCBI Taxonomy" id="1803190"/>
    <lineage>
        <taxon>Bacteria</taxon>
        <taxon>Bacillati</taxon>
        <taxon>Bacillota</taxon>
        <taxon>Bacilli</taxon>
        <taxon>Bacillales</taxon>
        <taxon>Paenibacillaceae</taxon>
        <taxon>Paenibacillus</taxon>
    </lineage>
</organism>
<keyword evidence="1" id="KW-0812">Transmembrane</keyword>
<keyword evidence="1" id="KW-1133">Transmembrane helix</keyword>
<feature type="transmembrane region" description="Helical" evidence="1">
    <location>
        <begin position="6"/>
        <end position="22"/>
    </location>
</feature>
<dbReference type="RefSeq" id="WP_111145060.1">
    <property type="nucleotide sequence ID" value="NZ_QKRB01000012.1"/>
</dbReference>
<protein>
    <submittedName>
        <fullName evidence="2">Uncharacterized protein</fullName>
    </submittedName>
</protein>
<dbReference type="Proteomes" id="UP000249522">
    <property type="component" value="Unassembled WGS sequence"/>
</dbReference>
<accession>A0A2W1LSL3</accession>
<proteinExistence type="predicted"/>
<dbReference type="OrthoDB" id="1683460at2"/>
<comment type="caution">
    <text evidence="2">The sequence shown here is derived from an EMBL/GenBank/DDBJ whole genome shotgun (WGS) entry which is preliminary data.</text>
</comment>
<feature type="transmembrane region" description="Helical" evidence="1">
    <location>
        <begin position="34"/>
        <end position="56"/>
    </location>
</feature>
<sequence length="159" mass="18645">MRPEHYILIYAWIFSLLLLWLVPRDKIRPAITAFLFMQMITYVMGLVVVEQGLIVYPVREVPDSNRASLTYEFMAFPTVSALFVSRFPTSSSLLCRCLYYIIYSSVLTSAEALLEAHTNVIHYIHWRWWLTWSSLLVSLWLTNLFCKWFFDGYPEGKAG</sequence>
<gene>
    <name evidence="2" type="ORF">DNH61_02085</name>
</gene>
<feature type="transmembrane region" description="Helical" evidence="1">
    <location>
        <begin position="126"/>
        <end position="150"/>
    </location>
</feature>
<evidence type="ECO:0000313" key="3">
    <source>
        <dbReference type="Proteomes" id="UP000249522"/>
    </source>
</evidence>
<dbReference type="EMBL" id="QKRB01000012">
    <property type="protein sequence ID" value="PZD97484.1"/>
    <property type="molecule type" value="Genomic_DNA"/>
</dbReference>
<evidence type="ECO:0000313" key="2">
    <source>
        <dbReference type="EMBL" id="PZD97484.1"/>
    </source>
</evidence>
<name>A0A2W1LSL3_9BACL</name>
<keyword evidence="1" id="KW-0472">Membrane</keyword>
<reference evidence="2 3" key="1">
    <citation type="submission" date="2018-06" db="EMBL/GenBank/DDBJ databases">
        <title>Paenibacillus imtechensis sp. nov.</title>
        <authorList>
            <person name="Pinnaka A.K."/>
            <person name="Singh H."/>
            <person name="Kaur M."/>
        </authorList>
    </citation>
    <scope>NUCLEOTIDE SEQUENCE [LARGE SCALE GENOMIC DNA]</scope>
    <source>
        <strain evidence="2 3">SMB1</strain>
    </source>
</reference>
<dbReference type="AlphaFoldDB" id="A0A2W1LSL3"/>